<evidence type="ECO:0000259" key="18">
    <source>
        <dbReference type="SMART" id="SM00474"/>
    </source>
</evidence>
<comment type="similarity">
    <text evidence="1 17">Belongs to the DNA polymerase type-A family.</text>
</comment>
<dbReference type="InterPro" id="IPR001098">
    <property type="entry name" value="DNA-dir_DNA_pol_A_palm_dom"/>
</dbReference>
<comment type="caution">
    <text evidence="21">The sequence shown here is derived from an EMBL/GenBank/DDBJ whole genome shotgun (WGS) entry which is preliminary data.</text>
</comment>
<dbReference type="SUPFAM" id="SSF47807">
    <property type="entry name" value="5' to 3' exonuclease, C-terminal subdomain"/>
    <property type="match status" value="1"/>
</dbReference>
<evidence type="ECO:0000256" key="8">
    <source>
        <dbReference type="ARBA" id="ARBA00022722"/>
    </source>
</evidence>
<dbReference type="EC" id="2.7.7.7" evidence="3 16"/>
<evidence type="ECO:0000256" key="7">
    <source>
        <dbReference type="ARBA" id="ARBA00022705"/>
    </source>
</evidence>
<evidence type="ECO:0000256" key="9">
    <source>
        <dbReference type="ARBA" id="ARBA00022763"/>
    </source>
</evidence>
<comment type="catalytic activity">
    <reaction evidence="15 17">
        <text>DNA(n) + a 2'-deoxyribonucleoside 5'-triphosphate = DNA(n+1) + diphosphate</text>
        <dbReference type="Rhea" id="RHEA:22508"/>
        <dbReference type="Rhea" id="RHEA-COMP:17339"/>
        <dbReference type="Rhea" id="RHEA-COMP:17340"/>
        <dbReference type="ChEBI" id="CHEBI:33019"/>
        <dbReference type="ChEBI" id="CHEBI:61560"/>
        <dbReference type="ChEBI" id="CHEBI:173112"/>
        <dbReference type="EC" id="2.7.7.7"/>
    </reaction>
</comment>
<dbReference type="InterPro" id="IPR020045">
    <property type="entry name" value="DNA_polI_H3TH"/>
</dbReference>
<dbReference type="FunFam" id="3.40.50.1010:FF:000001">
    <property type="entry name" value="DNA polymerase I"/>
    <property type="match status" value="1"/>
</dbReference>
<feature type="domain" description="5'-3' exonuclease" evidence="19">
    <location>
        <begin position="9"/>
        <end position="264"/>
    </location>
</feature>
<dbReference type="PRINTS" id="PR00868">
    <property type="entry name" value="DNAPOLI"/>
</dbReference>
<dbReference type="Proteomes" id="UP000036338">
    <property type="component" value="Unassembled WGS sequence"/>
</dbReference>
<evidence type="ECO:0000256" key="3">
    <source>
        <dbReference type="ARBA" id="ARBA00012417"/>
    </source>
</evidence>
<dbReference type="Gene3D" id="3.40.50.1010">
    <property type="entry name" value="5'-nuclease"/>
    <property type="match status" value="1"/>
</dbReference>
<evidence type="ECO:0000256" key="16">
    <source>
        <dbReference type="NCBIfam" id="TIGR00593"/>
    </source>
</evidence>
<dbReference type="GO" id="GO:0008409">
    <property type="term" value="F:5'-3' exonuclease activity"/>
    <property type="evidence" value="ECO:0007669"/>
    <property type="project" value="UniProtKB-UniRule"/>
</dbReference>
<dbReference type="InterPro" id="IPR002421">
    <property type="entry name" value="5-3_exonuclease"/>
</dbReference>
<dbReference type="InterPro" id="IPR002562">
    <property type="entry name" value="3'-5'_exonuclease_dom"/>
</dbReference>
<dbReference type="FunFam" id="3.30.420.10:FF:000026">
    <property type="entry name" value="DNA polymerase I"/>
    <property type="match status" value="1"/>
</dbReference>
<dbReference type="PANTHER" id="PTHR10133:SF27">
    <property type="entry name" value="DNA POLYMERASE NU"/>
    <property type="match status" value="1"/>
</dbReference>
<dbReference type="Pfam" id="PF02739">
    <property type="entry name" value="5_3_exonuc_N"/>
    <property type="match status" value="1"/>
</dbReference>
<dbReference type="FunFam" id="1.10.150.20:FF:000003">
    <property type="entry name" value="DNA polymerase I"/>
    <property type="match status" value="1"/>
</dbReference>
<evidence type="ECO:0000313" key="22">
    <source>
        <dbReference type="Proteomes" id="UP000036338"/>
    </source>
</evidence>
<keyword evidence="6 17" id="KW-0548">Nucleotidyltransferase</keyword>
<dbReference type="SMART" id="SM00279">
    <property type="entry name" value="HhH2"/>
    <property type="match status" value="1"/>
</dbReference>
<dbReference type="InterPro" id="IPR008918">
    <property type="entry name" value="HhH2"/>
</dbReference>
<keyword evidence="5 17" id="KW-0808">Transferase</keyword>
<dbReference type="GO" id="GO:0008408">
    <property type="term" value="F:3'-5' exonuclease activity"/>
    <property type="evidence" value="ECO:0007669"/>
    <property type="project" value="UniProtKB-UniRule"/>
</dbReference>
<dbReference type="NCBIfam" id="TIGR00593">
    <property type="entry name" value="pola"/>
    <property type="match status" value="1"/>
</dbReference>
<name>A0A0J5ZF70_BURCE</name>
<dbReference type="InterPro" id="IPR036279">
    <property type="entry name" value="5-3_exonuclease_C_sf"/>
</dbReference>
<keyword evidence="12 17" id="KW-0239">DNA-directed DNA polymerase</keyword>
<dbReference type="Gene3D" id="1.20.1060.10">
    <property type="entry name" value="Taq DNA Polymerase, Chain T, domain 4"/>
    <property type="match status" value="1"/>
</dbReference>
<feature type="domain" description="3'-5' exonuclease" evidence="18">
    <location>
        <begin position="320"/>
        <end position="506"/>
    </location>
</feature>
<dbReference type="CDD" id="cd09859">
    <property type="entry name" value="PIN_53EXO"/>
    <property type="match status" value="1"/>
</dbReference>
<evidence type="ECO:0000256" key="17">
    <source>
        <dbReference type="RuleBase" id="RU004460"/>
    </source>
</evidence>
<sequence length="917" mass="101040">MPEERNLEGKTLLLVDGSSYLYRAYHAMPDLRGPGGEPTGALYGIINMLRRMRKEVSAEYSACVFDAKGKTFRDDLYADYKANRPSMPPDLALQVEPIHGAVRALGWPLLMVEGVEADDVIGTLAREAERHGMNVIVSTGDKDLAQLVTDRITLVNTMTNETLDRDGVIAKFGVPPERIIDYLALIGDTVDNVPGVEKCGPKTAVKWLAQYDSLDGVIEHAGEIKGVVGDNLRRALDFLPLGRQLVTVETACDLAPHLESIEASLKSDGEARDLMRDIFARYGFKTWLREVDSAPAEGGGADAPEGEPAPVVAADIVREYDTIQTWEQFDAWFAKIDAAALTAFDTETTALDPMLARLVGLSFSVEPGKAAYLPVAHRGPDMPEQLPLDEVLARLKPWLESADRKKVGQHMKYDAQVLANYDIALNGIEHDTLLESYVVESHRTHDMDSLALRHLGVKTIKYEDVAGKGAKQIGFDDVALAQAAEYAAEDADVTLQLHHALYPQVAREPGLERVYREIEMPVSLVLRKMERTGVLIDDVRLQAQSTEIATRLIELEAQAYELAGGEFNLGSPKQIGQIFFEKLQLPVVKKTPSGAPSTDEEVLQKLAEDYPLPKLLLEHRGLSKLKSTYTDKLPRMVNPATGRVHTNYAQAVAVTGRLASNDPNLQNIPVRTAEGRRIREAFIASPGHHIVSADYSQIELRIMAHISGDASLLRAFSQGEDIHRATAAEVFGVTPLEVHSDQRRIAKVINFGLIYGMSAFGLASNLGITRDAAKLYIDRYFARYPGVAQYMEDTRAIAKEKGYVETVFGRRLWLPEINGGNGPRRQAAERAAINAPMQGTAADLIKLSMIAVDDWLTRDRLASRMIMQVHDELVLEVPDDELSLVREKLPEMMCGVAKLKVPLVAEVGAGANWEEAH</sequence>
<dbReference type="NCBIfam" id="NF004397">
    <property type="entry name" value="PRK05755.1"/>
    <property type="match status" value="1"/>
</dbReference>
<dbReference type="Pfam" id="PF00476">
    <property type="entry name" value="DNA_pol_A"/>
    <property type="match status" value="1"/>
</dbReference>
<dbReference type="InterPro" id="IPR029060">
    <property type="entry name" value="PIN-like_dom_sf"/>
</dbReference>
<dbReference type="PATRIC" id="fig|292.27.peg.6542"/>
<reference evidence="21 22" key="1">
    <citation type="submission" date="2015-05" db="EMBL/GenBank/DDBJ databases">
        <title>Draft genome of Burkholderia cepacia LK29.</title>
        <authorList>
            <person name="Chan X.Y."/>
        </authorList>
    </citation>
    <scope>NUCLEOTIDE SEQUENCE [LARGE SCALE GENOMIC DNA]</scope>
    <source>
        <strain evidence="21 22">LK29</strain>
    </source>
</reference>
<dbReference type="SMART" id="SM00482">
    <property type="entry name" value="POLAc"/>
    <property type="match status" value="1"/>
</dbReference>
<dbReference type="FunFam" id="1.20.1060.10:FF:000001">
    <property type="entry name" value="DNA polymerase I"/>
    <property type="match status" value="1"/>
</dbReference>
<comment type="function">
    <text evidence="17">In addition to polymerase activity, this DNA polymerase exhibits 3'-5' and 5'-3' exonuclease activity.</text>
</comment>
<dbReference type="PROSITE" id="PS00447">
    <property type="entry name" value="DNA_POLYMERASE_A"/>
    <property type="match status" value="1"/>
</dbReference>
<dbReference type="EMBL" id="LDWR01000055">
    <property type="protein sequence ID" value="KML48804.1"/>
    <property type="molecule type" value="Genomic_DNA"/>
</dbReference>
<evidence type="ECO:0000256" key="4">
    <source>
        <dbReference type="ARBA" id="ARBA00020311"/>
    </source>
</evidence>
<keyword evidence="11 17" id="KW-0269">Exonuclease</keyword>
<dbReference type="Gene3D" id="3.30.420.10">
    <property type="entry name" value="Ribonuclease H-like superfamily/Ribonuclease H"/>
    <property type="match status" value="1"/>
</dbReference>
<keyword evidence="9 17" id="KW-0227">DNA damage</keyword>
<evidence type="ECO:0000256" key="10">
    <source>
        <dbReference type="ARBA" id="ARBA00022801"/>
    </source>
</evidence>
<dbReference type="Pfam" id="PF01367">
    <property type="entry name" value="5_3_exonuc"/>
    <property type="match status" value="1"/>
</dbReference>
<dbReference type="GO" id="GO:0003677">
    <property type="term" value="F:DNA binding"/>
    <property type="evidence" value="ECO:0007669"/>
    <property type="project" value="UniProtKB-UniRule"/>
</dbReference>
<dbReference type="AlphaFoldDB" id="A0A0J5ZF70"/>
<evidence type="ECO:0000256" key="2">
    <source>
        <dbReference type="ARBA" id="ARBA00011541"/>
    </source>
</evidence>
<dbReference type="CDD" id="cd06139">
    <property type="entry name" value="DNA_polA_I_Ecoli_like_exo"/>
    <property type="match status" value="1"/>
</dbReference>
<evidence type="ECO:0000256" key="12">
    <source>
        <dbReference type="ARBA" id="ARBA00022932"/>
    </source>
</evidence>
<dbReference type="RefSeq" id="WP_048250235.1">
    <property type="nucleotide sequence ID" value="NZ_LDWR01000055.1"/>
</dbReference>
<evidence type="ECO:0000256" key="6">
    <source>
        <dbReference type="ARBA" id="ARBA00022695"/>
    </source>
</evidence>
<dbReference type="GO" id="GO:0003887">
    <property type="term" value="F:DNA-directed DNA polymerase activity"/>
    <property type="evidence" value="ECO:0007669"/>
    <property type="project" value="UniProtKB-UniRule"/>
</dbReference>
<dbReference type="SUPFAM" id="SSF56672">
    <property type="entry name" value="DNA/RNA polymerases"/>
    <property type="match status" value="1"/>
</dbReference>
<evidence type="ECO:0000313" key="21">
    <source>
        <dbReference type="EMBL" id="KML48804.1"/>
    </source>
</evidence>
<dbReference type="SMART" id="SM00474">
    <property type="entry name" value="35EXOc"/>
    <property type="match status" value="1"/>
</dbReference>
<keyword evidence="10 17" id="KW-0378">Hydrolase</keyword>
<dbReference type="GO" id="GO:0006261">
    <property type="term" value="P:DNA-templated DNA replication"/>
    <property type="evidence" value="ECO:0007669"/>
    <property type="project" value="UniProtKB-UniRule"/>
</dbReference>
<feature type="domain" description="DNA-directed DNA polymerase family A palm" evidence="20">
    <location>
        <begin position="675"/>
        <end position="881"/>
    </location>
</feature>
<dbReference type="InterPro" id="IPR002298">
    <property type="entry name" value="DNA_polymerase_A"/>
</dbReference>
<dbReference type="InterPro" id="IPR018320">
    <property type="entry name" value="DNA_polymerase_1"/>
</dbReference>
<keyword evidence="14 17" id="KW-0234">DNA repair</keyword>
<evidence type="ECO:0000259" key="20">
    <source>
        <dbReference type="SMART" id="SM00482"/>
    </source>
</evidence>
<dbReference type="SUPFAM" id="SSF53098">
    <property type="entry name" value="Ribonuclease H-like"/>
    <property type="match status" value="1"/>
</dbReference>
<organism evidence="21 22">
    <name type="scientific">Burkholderia cepacia</name>
    <name type="common">Pseudomonas cepacia</name>
    <dbReference type="NCBI Taxonomy" id="292"/>
    <lineage>
        <taxon>Bacteria</taxon>
        <taxon>Pseudomonadati</taxon>
        <taxon>Pseudomonadota</taxon>
        <taxon>Betaproteobacteria</taxon>
        <taxon>Burkholderiales</taxon>
        <taxon>Burkholderiaceae</taxon>
        <taxon>Burkholderia</taxon>
        <taxon>Burkholderia cepacia complex</taxon>
    </lineage>
</organism>
<comment type="subunit">
    <text evidence="2">Single-chain monomer with multiple functions.</text>
</comment>
<evidence type="ECO:0000259" key="19">
    <source>
        <dbReference type="SMART" id="SM00475"/>
    </source>
</evidence>
<accession>A0A0J5ZF70</accession>
<dbReference type="GO" id="GO:0006302">
    <property type="term" value="P:double-strand break repair"/>
    <property type="evidence" value="ECO:0007669"/>
    <property type="project" value="TreeGrafter"/>
</dbReference>
<dbReference type="InterPro" id="IPR012337">
    <property type="entry name" value="RNaseH-like_sf"/>
</dbReference>
<keyword evidence="8" id="KW-0540">Nuclease</keyword>
<dbReference type="InterPro" id="IPR019760">
    <property type="entry name" value="DNA-dir_DNA_pol_A_CS"/>
</dbReference>
<evidence type="ECO:0000256" key="13">
    <source>
        <dbReference type="ARBA" id="ARBA00023125"/>
    </source>
</evidence>
<dbReference type="SMART" id="SM00475">
    <property type="entry name" value="53EXOc"/>
    <property type="match status" value="1"/>
</dbReference>
<dbReference type="SUPFAM" id="SSF88723">
    <property type="entry name" value="PIN domain-like"/>
    <property type="match status" value="1"/>
</dbReference>
<evidence type="ECO:0000256" key="5">
    <source>
        <dbReference type="ARBA" id="ARBA00022679"/>
    </source>
</evidence>
<protein>
    <recommendedName>
        <fullName evidence="4 16">DNA polymerase I</fullName>
        <ecNumber evidence="3 16">2.7.7.7</ecNumber>
    </recommendedName>
</protein>
<dbReference type="FunFam" id="1.10.150.20:FF:000002">
    <property type="entry name" value="DNA polymerase I"/>
    <property type="match status" value="1"/>
</dbReference>
<dbReference type="PANTHER" id="PTHR10133">
    <property type="entry name" value="DNA POLYMERASE I"/>
    <property type="match status" value="1"/>
</dbReference>
<keyword evidence="7 17" id="KW-0235">DNA replication</keyword>
<dbReference type="Gene3D" id="3.30.70.370">
    <property type="match status" value="1"/>
</dbReference>
<dbReference type="CDD" id="cd09898">
    <property type="entry name" value="H3TH_53EXO"/>
    <property type="match status" value="1"/>
</dbReference>
<dbReference type="Gene3D" id="1.10.150.20">
    <property type="entry name" value="5' to 3' exonuclease, C-terminal subdomain"/>
    <property type="match status" value="2"/>
</dbReference>
<keyword evidence="13 17" id="KW-0238">DNA-binding</keyword>
<dbReference type="InterPro" id="IPR036397">
    <property type="entry name" value="RNaseH_sf"/>
</dbReference>
<gene>
    <name evidence="17" type="primary">polA</name>
    <name evidence="21" type="ORF">VL15_29600</name>
</gene>
<evidence type="ECO:0000256" key="14">
    <source>
        <dbReference type="ARBA" id="ARBA00023204"/>
    </source>
</evidence>
<dbReference type="Pfam" id="PF01612">
    <property type="entry name" value="DNA_pol_A_exo1"/>
    <property type="match status" value="1"/>
</dbReference>
<proteinExistence type="inferred from homology"/>
<dbReference type="CDD" id="cd08637">
    <property type="entry name" value="DNA_pol_A_pol_I_C"/>
    <property type="match status" value="1"/>
</dbReference>
<dbReference type="InterPro" id="IPR020046">
    <property type="entry name" value="5-3_exonucl_a-hlix_arch_N"/>
</dbReference>
<evidence type="ECO:0000256" key="11">
    <source>
        <dbReference type="ARBA" id="ARBA00022839"/>
    </source>
</evidence>
<dbReference type="InterPro" id="IPR043502">
    <property type="entry name" value="DNA/RNA_pol_sf"/>
</dbReference>
<evidence type="ECO:0000256" key="15">
    <source>
        <dbReference type="ARBA" id="ARBA00049244"/>
    </source>
</evidence>
<evidence type="ECO:0000256" key="1">
    <source>
        <dbReference type="ARBA" id="ARBA00007705"/>
    </source>
</evidence>